<organism evidence="5 6">
    <name type="scientific">Alkalimarinus sediminis</name>
    <dbReference type="NCBI Taxonomy" id="1632866"/>
    <lineage>
        <taxon>Bacteria</taxon>
        <taxon>Pseudomonadati</taxon>
        <taxon>Pseudomonadota</taxon>
        <taxon>Gammaproteobacteria</taxon>
        <taxon>Alteromonadales</taxon>
        <taxon>Alteromonadaceae</taxon>
        <taxon>Alkalimarinus</taxon>
    </lineage>
</organism>
<name>A0A9E8HF92_9ALTE</name>
<dbReference type="Gene3D" id="3.40.50.720">
    <property type="entry name" value="NAD(P)-binding Rossmann-like Domain"/>
    <property type="match status" value="1"/>
</dbReference>
<keyword evidence="2" id="KW-0521">NADP</keyword>
<keyword evidence="6" id="KW-1185">Reference proteome</keyword>
<dbReference type="GO" id="GO:0016491">
    <property type="term" value="F:oxidoreductase activity"/>
    <property type="evidence" value="ECO:0007669"/>
    <property type="project" value="UniProtKB-KW"/>
</dbReference>
<evidence type="ECO:0000256" key="3">
    <source>
        <dbReference type="ARBA" id="ARBA00023002"/>
    </source>
</evidence>
<dbReference type="RefSeq" id="WP_251809699.1">
    <property type="nucleotide sequence ID" value="NZ_CP101527.1"/>
</dbReference>
<dbReference type="Proteomes" id="UP001164472">
    <property type="component" value="Chromosome"/>
</dbReference>
<dbReference type="PRINTS" id="PR00081">
    <property type="entry name" value="GDHRDH"/>
</dbReference>
<dbReference type="CDD" id="cd05233">
    <property type="entry name" value="SDR_c"/>
    <property type="match status" value="1"/>
</dbReference>
<comment type="similarity">
    <text evidence="1 4">Belongs to the short-chain dehydrogenases/reductases (SDR) family.</text>
</comment>
<keyword evidence="3" id="KW-0560">Oxidoreductase</keyword>
<dbReference type="SUPFAM" id="SSF51735">
    <property type="entry name" value="NAD(P)-binding Rossmann-fold domains"/>
    <property type="match status" value="1"/>
</dbReference>
<protein>
    <submittedName>
        <fullName evidence="5">SDR family oxidoreductase</fullName>
    </submittedName>
</protein>
<evidence type="ECO:0000256" key="1">
    <source>
        <dbReference type="ARBA" id="ARBA00006484"/>
    </source>
</evidence>
<gene>
    <name evidence="5" type="ORF">NNL22_10950</name>
</gene>
<dbReference type="AlphaFoldDB" id="A0A9E8HF92"/>
<dbReference type="InterPro" id="IPR002347">
    <property type="entry name" value="SDR_fam"/>
</dbReference>
<dbReference type="Pfam" id="PF00106">
    <property type="entry name" value="adh_short"/>
    <property type="match status" value="1"/>
</dbReference>
<dbReference type="KEGG" id="asem:NNL22_10950"/>
<sequence length="273" mass="29941">MNDEVIWLTGCASGVGLHLTGAFLKRGYRVVASDINIGELERLANHHNWDSQRVLVCHLDITSLESWESAYQQTISQWGRVDRLLNIAGYLKPGFIHETSKDEIDRHIDINVKGLIIGSQLLARHMVKSGHGHIINIASLAGVAPIPGISLYSTSKFAVRGFSLALAQELKEHNVKVTVICPDAIQTPMLDLQEDYDEAVLTFSGPEPLTVDDIEQSVFNDVIPNAPLEISLPKSRGVLAKLGNAFPATTLLIGDILAKKGKKAQQKRKAKQN</sequence>
<dbReference type="InterPro" id="IPR036291">
    <property type="entry name" value="NAD(P)-bd_dom_sf"/>
</dbReference>
<dbReference type="PROSITE" id="PS00061">
    <property type="entry name" value="ADH_SHORT"/>
    <property type="match status" value="1"/>
</dbReference>
<reference evidence="5" key="1">
    <citation type="submission" date="2022-07" db="EMBL/GenBank/DDBJ databases">
        <title>Alkalimarinus sp. nov., isolated from gut of a Alitta virens.</title>
        <authorList>
            <person name="Yang A.I."/>
            <person name="Shin N.-R."/>
        </authorList>
    </citation>
    <scope>NUCLEOTIDE SEQUENCE</scope>
    <source>
        <strain evidence="5">FA028</strain>
    </source>
</reference>
<evidence type="ECO:0000313" key="5">
    <source>
        <dbReference type="EMBL" id="UZW73558.1"/>
    </source>
</evidence>
<dbReference type="PANTHER" id="PTHR43391:SF14">
    <property type="entry name" value="DEHYDROGENASE_REDUCTASE SDR FAMILY PROTEIN 7-LIKE"/>
    <property type="match status" value="1"/>
</dbReference>
<dbReference type="PRINTS" id="PR00080">
    <property type="entry name" value="SDRFAMILY"/>
</dbReference>
<evidence type="ECO:0000256" key="2">
    <source>
        <dbReference type="ARBA" id="ARBA00022857"/>
    </source>
</evidence>
<dbReference type="PANTHER" id="PTHR43391">
    <property type="entry name" value="RETINOL DEHYDROGENASE-RELATED"/>
    <property type="match status" value="1"/>
</dbReference>
<dbReference type="InterPro" id="IPR020904">
    <property type="entry name" value="Sc_DH/Rdtase_CS"/>
</dbReference>
<evidence type="ECO:0000313" key="6">
    <source>
        <dbReference type="Proteomes" id="UP001164472"/>
    </source>
</evidence>
<dbReference type="EMBL" id="CP101527">
    <property type="protein sequence ID" value="UZW73558.1"/>
    <property type="molecule type" value="Genomic_DNA"/>
</dbReference>
<accession>A0A9E8HF92</accession>
<evidence type="ECO:0000256" key="4">
    <source>
        <dbReference type="RuleBase" id="RU000363"/>
    </source>
</evidence>
<proteinExistence type="inferred from homology"/>